<reference evidence="1 2" key="1">
    <citation type="submission" date="2024-04" db="EMBL/GenBank/DDBJ databases">
        <authorList>
            <person name="Rising A."/>
            <person name="Reimegard J."/>
            <person name="Sonavane S."/>
            <person name="Akerstrom W."/>
            <person name="Nylinder S."/>
            <person name="Hedman E."/>
            <person name="Kallberg Y."/>
        </authorList>
    </citation>
    <scope>NUCLEOTIDE SEQUENCE [LARGE SCALE GENOMIC DNA]</scope>
</reference>
<dbReference type="Proteomes" id="UP001497382">
    <property type="component" value="Unassembled WGS sequence"/>
</dbReference>
<evidence type="ECO:0000313" key="1">
    <source>
        <dbReference type="EMBL" id="CAL1281192.1"/>
    </source>
</evidence>
<evidence type="ECO:0000313" key="2">
    <source>
        <dbReference type="Proteomes" id="UP001497382"/>
    </source>
</evidence>
<sequence length="76" mass="8705">MNMAAEAIKDIYKELVTELHGADQIAGLEKGRVCLESITSFCQVSPEQCMRNKYSTERRLKKFLLHRISAFANKEN</sequence>
<keyword evidence="2" id="KW-1185">Reference proteome</keyword>
<accession>A0AAV2AC11</accession>
<protein>
    <submittedName>
        <fullName evidence="1">Uncharacterized protein</fullName>
    </submittedName>
</protein>
<dbReference type="AlphaFoldDB" id="A0AAV2AC11"/>
<name>A0AAV2AC11_9ARAC</name>
<organism evidence="1 2">
    <name type="scientific">Larinioides sclopetarius</name>
    <dbReference type="NCBI Taxonomy" id="280406"/>
    <lineage>
        <taxon>Eukaryota</taxon>
        <taxon>Metazoa</taxon>
        <taxon>Ecdysozoa</taxon>
        <taxon>Arthropoda</taxon>
        <taxon>Chelicerata</taxon>
        <taxon>Arachnida</taxon>
        <taxon>Araneae</taxon>
        <taxon>Araneomorphae</taxon>
        <taxon>Entelegynae</taxon>
        <taxon>Araneoidea</taxon>
        <taxon>Araneidae</taxon>
        <taxon>Larinioides</taxon>
    </lineage>
</organism>
<comment type="caution">
    <text evidence="1">The sequence shown here is derived from an EMBL/GenBank/DDBJ whole genome shotgun (WGS) entry which is preliminary data.</text>
</comment>
<dbReference type="EMBL" id="CAXIEN010000141">
    <property type="protein sequence ID" value="CAL1281192.1"/>
    <property type="molecule type" value="Genomic_DNA"/>
</dbReference>
<gene>
    <name evidence="1" type="ORF">LARSCL_LOCUS11430</name>
</gene>
<proteinExistence type="predicted"/>